<dbReference type="RefSeq" id="WP_203854218.1">
    <property type="nucleotide sequence ID" value="NZ_BAAAVW010000042.1"/>
</dbReference>
<accession>A0A919Q0G3</accession>
<organism evidence="3 4">
    <name type="scientific">Dactylosporangium siamense</name>
    <dbReference type="NCBI Taxonomy" id="685454"/>
    <lineage>
        <taxon>Bacteria</taxon>
        <taxon>Bacillati</taxon>
        <taxon>Actinomycetota</taxon>
        <taxon>Actinomycetes</taxon>
        <taxon>Micromonosporales</taxon>
        <taxon>Micromonosporaceae</taxon>
        <taxon>Dactylosporangium</taxon>
    </lineage>
</organism>
<evidence type="ECO:0000256" key="2">
    <source>
        <dbReference type="SAM" id="Phobius"/>
    </source>
</evidence>
<keyword evidence="2" id="KW-0472">Membrane</keyword>
<keyword evidence="2" id="KW-0812">Transmembrane</keyword>
<feature type="transmembrane region" description="Helical" evidence="2">
    <location>
        <begin position="62"/>
        <end position="91"/>
    </location>
</feature>
<feature type="compositionally biased region" description="Basic and acidic residues" evidence="1">
    <location>
        <begin position="25"/>
        <end position="36"/>
    </location>
</feature>
<feature type="transmembrane region" description="Helical" evidence="2">
    <location>
        <begin position="100"/>
        <end position="120"/>
    </location>
</feature>
<keyword evidence="4" id="KW-1185">Reference proteome</keyword>
<protein>
    <submittedName>
        <fullName evidence="3">Uncharacterized protein</fullName>
    </submittedName>
</protein>
<dbReference type="EMBL" id="BONQ01000184">
    <property type="protein sequence ID" value="GIG52626.1"/>
    <property type="molecule type" value="Genomic_DNA"/>
</dbReference>
<keyword evidence="2" id="KW-1133">Transmembrane helix</keyword>
<dbReference type="Proteomes" id="UP000660611">
    <property type="component" value="Unassembled WGS sequence"/>
</dbReference>
<evidence type="ECO:0000313" key="3">
    <source>
        <dbReference type="EMBL" id="GIG52626.1"/>
    </source>
</evidence>
<evidence type="ECO:0000313" key="4">
    <source>
        <dbReference type="Proteomes" id="UP000660611"/>
    </source>
</evidence>
<sequence length="147" mass="15775">MEPVTLDPRSKAGDRQPSVTARTGHPSDDNDSRLEAVPDALPDDYRPRELLPDSPAPEPEGVVLLAIIAWSTVVGLVFVAAATRGALLVFFGGPKWYREVYVALCVGVTLSVAGSFMLSYRPHARWIMLALASCLAAVLLVFTAKAV</sequence>
<reference evidence="3" key="1">
    <citation type="submission" date="2021-01" db="EMBL/GenBank/DDBJ databases">
        <title>Whole genome shotgun sequence of Dactylosporangium siamense NBRC 106093.</title>
        <authorList>
            <person name="Komaki H."/>
            <person name="Tamura T."/>
        </authorList>
    </citation>
    <scope>NUCLEOTIDE SEQUENCE</scope>
    <source>
        <strain evidence="3">NBRC 106093</strain>
    </source>
</reference>
<proteinExistence type="predicted"/>
<comment type="caution">
    <text evidence="3">The sequence shown here is derived from an EMBL/GenBank/DDBJ whole genome shotgun (WGS) entry which is preliminary data.</text>
</comment>
<feature type="region of interest" description="Disordered" evidence="1">
    <location>
        <begin position="1"/>
        <end position="55"/>
    </location>
</feature>
<evidence type="ECO:0000256" key="1">
    <source>
        <dbReference type="SAM" id="MobiDB-lite"/>
    </source>
</evidence>
<gene>
    <name evidence="3" type="ORF">Dsi01nite_106670</name>
</gene>
<feature type="transmembrane region" description="Helical" evidence="2">
    <location>
        <begin position="126"/>
        <end position="144"/>
    </location>
</feature>
<dbReference type="AlphaFoldDB" id="A0A919Q0G3"/>
<name>A0A919Q0G3_9ACTN</name>